<evidence type="ECO:0000259" key="1">
    <source>
        <dbReference type="Pfam" id="PF13480"/>
    </source>
</evidence>
<name>A0ABU1T9Y4_9SPHI</name>
<dbReference type="Proteomes" id="UP001247620">
    <property type="component" value="Unassembled WGS sequence"/>
</dbReference>
<proteinExistence type="predicted"/>
<evidence type="ECO:0000313" key="2">
    <source>
        <dbReference type="EMBL" id="MDR6942152.1"/>
    </source>
</evidence>
<dbReference type="Pfam" id="PF13480">
    <property type="entry name" value="Acetyltransf_6"/>
    <property type="match status" value="1"/>
</dbReference>
<feature type="domain" description="BioF2-like acetyltransferase" evidence="1">
    <location>
        <begin position="156"/>
        <end position="284"/>
    </location>
</feature>
<dbReference type="RefSeq" id="WP_310094954.1">
    <property type="nucleotide sequence ID" value="NZ_JAVDUU010000002.1"/>
</dbReference>
<dbReference type="Gene3D" id="3.40.630.30">
    <property type="match status" value="1"/>
</dbReference>
<dbReference type="EMBL" id="JAVDUU010000002">
    <property type="protein sequence ID" value="MDR6942152.1"/>
    <property type="molecule type" value="Genomic_DNA"/>
</dbReference>
<dbReference type="InterPro" id="IPR016181">
    <property type="entry name" value="Acyl_CoA_acyltransferase"/>
</dbReference>
<evidence type="ECO:0000313" key="3">
    <source>
        <dbReference type="Proteomes" id="UP001247620"/>
    </source>
</evidence>
<sequence length="358" mass="41517">MLYRNFTIRNKEQWDAYITKSKMHEAYHTWYYHSLNKEGEALLFVHEEDAFFIALPVIKRKIEGSLLFDLTSAYGYCGPMSDIDLSALPLQTIANFKAAFTNFMKEENAICIFSRLHPFMNQHHLLQSIGGLQENGTTLYIDLSLPVEDQRGRYDRRLFRQIRKLREKGYVMTEVNNKDAIKNFTEMYCKNMDRVNASPNYYFDEQYFADLLNVDGFENKLLLIYDGPELICGALVLLSDNIIRNHLSATSPEYLKESPSKLLTDEISMIGRRLGKKIFHLGGGVGGKEDSLFTFKRYFSDLQVKDHIWCYINDEPAYNELVLKAGTEINAESGYFPLYRQPKRKTQPYVSNIEASTI</sequence>
<comment type="caution">
    <text evidence="2">The sequence shown here is derived from an EMBL/GenBank/DDBJ whole genome shotgun (WGS) entry which is preliminary data.</text>
</comment>
<accession>A0ABU1T9Y4</accession>
<protein>
    <recommendedName>
        <fullName evidence="1">BioF2-like acetyltransferase domain-containing protein</fullName>
    </recommendedName>
</protein>
<organism evidence="2 3">
    <name type="scientific">Mucilaginibacter pocheonensis</name>
    <dbReference type="NCBI Taxonomy" id="398050"/>
    <lineage>
        <taxon>Bacteria</taxon>
        <taxon>Pseudomonadati</taxon>
        <taxon>Bacteroidota</taxon>
        <taxon>Sphingobacteriia</taxon>
        <taxon>Sphingobacteriales</taxon>
        <taxon>Sphingobacteriaceae</taxon>
        <taxon>Mucilaginibacter</taxon>
    </lineage>
</organism>
<gene>
    <name evidence="2" type="ORF">J2W55_001994</name>
</gene>
<dbReference type="InterPro" id="IPR038740">
    <property type="entry name" value="BioF2-like_GNAT_dom"/>
</dbReference>
<dbReference type="SUPFAM" id="SSF55729">
    <property type="entry name" value="Acyl-CoA N-acyltransferases (Nat)"/>
    <property type="match status" value="1"/>
</dbReference>
<keyword evidence="3" id="KW-1185">Reference proteome</keyword>
<reference evidence="2 3" key="1">
    <citation type="submission" date="2023-07" db="EMBL/GenBank/DDBJ databases">
        <title>Sorghum-associated microbial communities from plants grown in Nebraska, USA.</title>
        <authorList>
            <person name="Schachtman D."/>
        </authorList>
    </citation>
    <scope>NUCLEOTIDE SEQUENCE [LARGE SCALE GENOMIC DNA]</scope>
    <source>
        <strain evidence="2 3">3262</strain>
    </source>
</reference>